<dbReference type="STRING" id="4565.A0A3B6QKA1"/>
<feature type="compositionally biased region" description="Acidic residues" evidence="7">
    <location>
        <begin position="400"/>
        <end position="411"/>
    </location>
</feature>
<dbReference type="InterPro" id="IPR045279">
    <property type="entry name" value="ARR-like"/>
</dbReference>
<dbReference type="SMART" id="SM00448">
    <property type="entry name" value="REC"/>
    <property type="match status" value="1"/>
</dbReference>
<dbReference type="PANTHER" id="PTHR43874">
    <property type="entry name" value="TWO-COMPONENT RESPONSE REGULATOR"/>
    <property type="match status" value="1"/>
</dbReference>
<dbReference type="Gramene" id="TraesCS6D02G355500.1">
    <property type="protein sequence ID" value="TraesCS6D02G355500.1"/>
    <property type="gene ID" value="TraesCS6D02G355500"/>
</dbReference>
<dbReference type="OrthoDB" id="673669at2759"/>
<keyword evidence="1" id="KW-0902">Two-component regulatory system</keyword>
<dbReference type="InterPro" id="IPR006447">
    <property type="entry name" value="Myb_dom_plants"/>
</dbReference>
<dbReference type="Gramene" id="TraesCS6D03G0820800.1">
    <property type="protein sequence ID" value="TraesCS6D03G0820800.1.CDS"/>
    <property type="gene ID" value="TraesCS6D03G0820800"/>
</dbReference>
<evidence type="ECO:0000256" key="6">
    <source>
        <dbReference type="PROSITE-ProRule" id="PRU00169"/>
    </source>
</evidence>
<feature type="region of interest" description="Disordered" evidence="7">
    <location>
        <begin position="324"/>
        <end position="361"/>
    </location>
</feature>
<dbReference type="Gramene" id="TraesROB_scaffold_074768_01G000200.1">
    <property type="protein sequence ID" value="TraesROB_scaffold_074768_01G000200.1"/>
    <property type="gene ID" value="TraesROB_scaffold_074768_01G000200"/>
</dbReference>
<reference evidence="9" key="1">
    <citation type="submission" date="2018-08" db="EMBL/GenBank/DDBJ databases">
        <authorList>
            <person name="Rossello M."/>
        </authorList>
    </citation>
    <scope>NUCLEOTIDE SEQUENCE [LARGE SCALE GENOMIC DNA]</scope>
    <source>
        <strain evidence="9">cv. Chinese Spring</strain>
    </source>
</reference>
<dbReference type="Gene3D" id="3.40.50.2300">
    <property type="match status" value="1"/>
</dbReference>
<evidence type="ECO:0000256" key="7">
    <source>
        <dbReference type="SAM" id="MobiDB-lite"/>
    </source>
</evidence>
<dbReference type="SMR" id="A0A3B6QKA1"/>
<keyword evidence="4" id="KW-0804">Transcription</keyword>
<dbReference type="SUPFAM" id="SSF46689">
    <property type="entry name" value="Homeodomain-like"/>
    <property type="match status" value="1"/>
</dbReference>
<evidence type="ECO:0000256" key="3">
    <source>
        <dbReference type="ARBA" id="ARBA00023125"/>
    </source>
</evidence>
<dbReference type="InterPro" id="IPR011006">
    <property type="entry name" value="CheY-like_superfamily"/>
</dbReference>
<evidence type="ECO:0000259" key="8">
    <source>
        <dbReference type="PROSITE" id="PS50110"/>
    </source>
</evidence>
<dbReference type="InterPro" id="IPR009057">
    <property type="entry name" value="Homeodomain-like_sf"/>
</dbReference>
<feature type="region of interest" description="Disordered" evidence="7">
    <location>
        <begin position="387"/>
        <end position="411"/>
    </location>
</feature>
<comment type="caution">
    <text evidence="6">Lacks conserved residue(s) required for the propagation of feature annotation.</text>
</comment>
<sequence>MPNCHIHAYRKIEANRALGLRNPMAERAEGRPSDALIVMVIDEDEFHANSAKSMLSELNYYVAVYTSPIEALGILEKKAHDVDFVIAAVDMEELNGFQFLEAAKDMHRNLQVIMMSADTTMYTMKRSVELGARFLAKKPLDATTIHNMWQHLDVKVLRLNRMKYLFQGVGDKAQDGEEVGESVAQQKDGTKTTTHFKWIPFLESKFLYALQILGANASPSKIKIIMNVDTVTRKQISAHLQKHRKRMEREQNMAMFMDSYGNCASSSKSVKTRHTIPYMSGYHSEDDVQRTMMPSLFGDTQGVDVSAAMRRALQLGAVFDEFQYSNGPSSDEPCEGIGHKTGEDGIVDDANGSNSSSHDQVAAQTYNSRAAQAITFRNNYHRDQVSNISKVPVEGLVDYPDSEDSDSEEMP</sequence>
<name>A0A3B6QKA1_WHEAT</name>
<evidence type="ECO:0000256" key="4">
    <source>
        <dbReference type="ARBA" id="ARBA00023163"/>
    </source>
</evidence>
<dbReference type="RefSeq" id="XP_044417049.1">
    <property type="nucleotide sequence ID" value="XM_044561114.1"/>
</dbReference>
<evidence type="ECO:0000256" key="1">
    <source>
        <dbReference type="ARBA" id="ARBA00023012"/>
    </source>
</evidence>
<dbReference type="Proteomes" id="UP000019116">
    <property type="component" value="Chromosome 6D"/>
</dbReference>
<dbReference type="GO" id="GO:0003677">
    <property type="term" value="F:DNA binding"/>
    <property type="evidence" value="ECO:0007669"/>
    <property type="project" value="UniProtKB-KW"/>
</dbReference>
<evidence type="ECO:0000256" key="2">
    <source>
        <dbReference type="ARBA" id="ARBA00023015"/>
    </source>
</evidence>
<dbReference type="InterPro" id="IPR001789">
    <property type="entry name" value="Sig_transdc_resp-reg_receiver"/>
</dbReference>
<evidence type="ECO:0000313" key="10">
    <source>
        <dbReference type="Proteomes" id="UP000019116"/>
    </source>
</evidence>
<keyword evidence="5" id="KW-0539">Nucleus</keyword>
<dbReference type="PROSITE" id="PS50110">
    <property type="entry name" value="RESPONSE_REGULATORY"/>
    <property type="match status" value="1"/>
</dbReference>
<dbReference type="AlphaFoldDB" id="A0A3B6QKA1"/>
<keyword evidence="2" id="KW-0805">Transcription regulation</keyword>
<evidence type="ECO:0000256" key="5">
    <source>
        <dbReference type="ARBA" id="ARBA00023242"/>
    </source>
</evidence>
<keyword evidence="3" id="KW-0238">DNA-binding</keyword>
<dbReference type="NCBIfam" id="TIGR01557">
    <property type="entry name" value="myb_SHAQKYF"/>
    <property type="match status" value="1"/>
</dbReference>
<reference evidence="9" key="2">
    <citation type="submission" date="2018-10" db="UniProtKB">
        <authorList>
            <consortium name="EnsemblPlants"/>
        </authorList>
    </citation>
    <scope>IDENTIFICATION</scope>
</reference>
<protein>
    <recommendedName>
        <fullName evidence="8">Response regulatory domain-containing protein</fullName>
    </recommendedName>
</protein>
<proteinExistence type="predicted"/>
<feature type="domain" description="Response regulatory" evidence="8">
    <location>
        <begin position="37"/>
        <end position="153"/>
    </location>
</feature>
<keyword evidence="10" id="KW-1185">Reference proteome</keyword>
<dbReference type="GO" id="GO:0009736">
    <property type="term" value="P:cytokinin-activated signaling pathway"/>
    <property type="evidence" value="ECO:0007669"/>
    <property type="project" value="InterPro"/>
</dbReference>
<accession>A0A3B6QKA1</accession>
<feature type="compositionally biased region" description="Polar residues" evidence="7">
    <location>
        <begin position="351"/>
        <end position="361"/>
    </location>
</feature>
<dbReference type="Pfam" id="PF00072">
    <property type="entry name" value="Response_reg"/>
    <property type="match status" value="1"/>
</dbReference>
<dbReference type="GO" id="GO:0000160">
    <property type="term" value="P:phosphorelay signal transduction system"/>
    <property type="evidence" value="ECO:0007669"/>
    <property type="project" value="UniProtKB-KW"/>
</dbReference>
<gene>
    <name evidence="9" type="primary">LOC123142096</name>
</gene>
<dbReference type="OMA" id="STCANEM"/>
<dbReference type="Gene3D" id="1.10.10.60">
    <property type="entry name" value="Homeodomain-like"/>
    <property type="match status" value="1"/>
</dbReference>
<dbReference type="EnsemblPlants" id="TraesCS6D02G355500.1">
    <property type="protein sequence ID" value="TraesCS6D02G355500.1"/>
    <property type="gene ID" value="TraesCS6D02G355500"/>
</dbReference>
<organism evidence="9">
    <name type="scientific">Triticum aestivum</name>
    <name type="common">Wheat</name>
    <dbReference type="NCBI Taxonomy" id="4565"/>
    <lineage>
        <taxon>Eukaryota</taxon>
        <taxon>Viridiplantae</taxon>
        <taxon>Streptophyta</taxon>
        <taxon>Embryophyta</taxon>
        <taxon>Tracheophyta</taxon>
        <taxon>Spermatophyta</taxon>
        <taxon>Magnoliopsida</taxon>
        <taxon>Liliopsida</taxon>
        <taxon>Poales</taxon>
        <taxon>Poaceae</taxon>
        <taxon>BOP clade</taxon>
        <taxon>Pooideae</taxon>
        <taxon>Triticodae</taxon>
        <taxon>Triticeae</taxon>
        <taxon>Triticinae</taxon>
        <taxon>Triticum</taxon>
    </lineage>
</organism>
<dbReference type="PANTHER" id="PTHR43874:SF92">
    <property type="entry name" value="TWO-COMPONENT RESPONSE REGULATOR ORR28"/>
    <property type="match status" value="1"/>
</dbReference>
<evidence type="ECO:0000313" key="9">
    <source>
        <dbReference type="EnsemblPlants" id="TraesCS6D02G355500.1"/>
    </source>
</evidence>
<dbReference type="SUPFAM" id="SSF52172">
    <property type="entry name" value="CheY-like"/>
    <property type="match status" value="1"/>
</dbReference>
<dbReference type="GeneID" id="123142096"/>
<dbReference type="Gramene" id="TraesKAR6D01G0339820.1">
    <property type="protein sequence ID" value="cds.TraesKAR6D01G0339820.1"/>
    <property type="gene ID" value="TraesKAR6D01G0339820"/>
</dbReference>